<evidence type="ECO:0000256" key="2">
    <source>
        <dbReference type="ARBA" id="ARBA00008055"/>
    </source>
</evidence>
<dbReference type="InterPro" id="IPR030656">
    <property type="entry name" value="ALAD_AS"/>
</dbReference>
<dbReference type="NCBIfam" id="NF006762">
    <property type="entry name" value="PRK09283.1"/>
    <property type="match status" value="1"/>
</dbReference>
<dbReference type="PROSITE" id="PS00169">
    <property type="entry name" value="D_ALA_DEHYDRATASE"/>
    <property type="match status" value="1"/>
</dbReference>
<comment type="similarity">
    <text evidence="2 12">Belongs to the ALAD family.</text>
</comment>
<evidence type="ECO:0000256" key="3">
    <source>
        <dbReference type="ARBA" id="ARBA00011823"/>
    </source>
</evidence>
<dbReference type="InterPro" id="IPR001731">
    <property type="entry name" value="ALAD"/>
</dbReference>
<dbReference type="SMART" id="SM01004">
    <property type="entry name" value="ALAD"/>
    <property type="match status" value="1"/>
</dbReference>
<evidence type="ECO:0000313" key="13">
    <source>
        <dbReference type="EMBL" id="GAA1604309.1"/>
    </source>
</evidence>
<protein>
    <recommendedName>
        <fullName evidence="5 11">Delta-aminolevulinic acid dehydratase</fullName>
        <ecNumber evidence="4 11">4.2.1.24</ecNumber>
    </recommendedName>
</protein>
<dbReference type="Pfam" id="PF00490">
    <property type="entry name" value="ALAD"/>
    <property type="match status" value="1"/>
</dbReference>
<dbReference type="PANTHER" id="PTHR11458">
    <property type="entry name" value="DELTA-AMINOLEVULINIC ACID DEHYDRATASE"/>
    <property type="match status" value="1"/>
</dbReference>
<gene>
    <name evidence="13" type="primary">hemB</name>
    <name evidence="13" type="ORF">GCM10009742_61250</name>
</gene>
<keyword evidence="14" id="KW-1185">Reference proteome</keyword>
<dbReference type="PIRSF" id="PIRSF001415">
    <property type="entry name" value="Porphbilin_synth"/>
    <property type="match status" value="1"/>
</dbReference>
<evidence type="ECO:0000256" key="1">
    <source>
        <dbReference type="ARBA" id="ARBA00004694"/>
    </source>
</evidence>
<comment type="subunit">
    <text evidence="3 11">Homooctamer.</text>
</comment>
<dbReference type="Proteomes" id="UP001500190">
    <property type="component" value="Unassembled WGS sequence"/>
</dbReference>
<evidence type="ECO:0000256" key="9">
    <source>
        <dbReference type="ARBA" id="ARBA00025628"/>
    </source>
</evidence>
<dbReference type="PANTHER" id="PTHR11458:SF0">
    <property type="entry name" value="DELTA-AMINOLEVULINIC ACID DEHYDRATASE"/>
    <property type="match status" value="1"/>
</dbReference>
<keyword evidence="8 11" id="KW-0627">Porphyrin biosynthesis</keyword>
<evidence type="ECO:0000256" key="6">
    <source>
        <dbReference type="ARBA" id="ARBA00023133"/>
    </source>
</evidence>
<keyword evidence="6" id="KW-0350">Heme biosynthesis</keyword>
<evidence type="ECO:0000256" key="8">
    <source>
        <dbReference type="ARBA" id="ARBA00023244"/>
    </source>
</evidence>
<dbReference type="SUPFAM" id="SSF51569">
    <property type="entry name" value="Aldolase"/>
    <property type="match status" value="1"/>
</dbReference>
<organism evidence="13 14">
    <name type="scientific">Kribbella karoonensis</name>
    <dbReference type="NCBI Taxonomy" id="324851"/>
    <lineage>
        <taxon>Bacteria</taxon>
        <taxon>Bacillati</taxon>
        <taxon>Actinomycetota</taxon>
        <taxon>Actinomycetes</taxon>
        <taxon>Propionibacteriales</taxon>
        <taxon>Kribbellaceae</taxon>
        <taxon>Kribbella</taxon>
    </lineage>
</organism>
<evidence type="ECO:0000313" key="14">
    <source>
        <dbReference type="Proteomes" id="UP001500190"/>
    </source>
</evidence>
<dbReference type="PRINTS" id="PR00144">
    <property type="entry name" value="DALDHYDRTASE"/>
</dbReference>
<dbReference type="InterPro" id="IPR013785">
    <property type="entry name" value="Aldolase_TIM"/>
</dbReference>
<evidence type="ECO:0000256" key="5">
    <source>
        <dbReference type="ARBA" id="ARBA00020771"/>
    </source>
</evidence>
<evidence type="ECO:0000256" key="11">
    <source>
        <dbReference type="RuleBase" id="RU000515"/>
    </source>
</evidence>
<accession>A0ABP4QAU4</accession>
<proteinExistence type="inferred from homology"/>
<sequence length="327" mass="34897">MPGFPEVRPRRLRSSAAIRRLVAETTLEPRQLILPMFVREDAREAIPIASMPGVVQHTRDTARKAVAEAAQLGLGGVMLFGVPTSKDPEGSGALDPEGILNVAIADARSEVGDSLLVMSDLCLDEFTSHGHCGVLDAEGRVDNDATLKIYAEMGVAQASAGAHVVGPSGMMDGQVGVVRKALDAAGFVDTVILAYAVKYASAFFGPFREAVDSSLTGDRKTYQQDNANSRDAIREVDLDIAEGADIVMVKPALAYLDIIRQVRDHVNVPVAAYNISGEYAMVEAAAANGWIDREAAIVETLTAIRRAGADTILTYWATEMAQQLASR</sequence>
<dbReference type="Gene3D" id="3.20.20.70">
    <property type="entry name" value="Aldolase class I"/>
    <property type="match status" value="1"/>
</dbReference>
<evidence type="ECO:0000256" key="7">
    <source>
        <dbReference type="ARBA" id="ARBA00023239"/>
    </source>
</evidence>
<evidence type="ECO:0000256" key="4">
    <source>
        <dbReference type="ARBA" id="ARBA00012053"/>
    </source>
</evidence>
<comment type="pathway">
    <text evidence="1">Porphyrin-containing compound metabolism; protoporphyrin-IX biosynthesis; coproporphyrinogen-III from 5-aminolevulinate: step 1/4.</text>
</comment>
<name>A0ABP4QAU4_9ACTN</name>
<dbReference type="EC" id="4.2.1.24" evidence="4 11"/>
<reference evidence="14" key="1">
    <citation type="journal article" date="2019" name="Int. J. Syst. Evol. Microbiol.">
        <title>The Global Catalogue of Microorganisms (GCM) 10K type strain sequencing project: providing services to taxonomists for standard genome sequencing and annotation.</title>
        <authorList>
            <consortium name="The Broad Institute Genomics Platform"/>
            <consortium name="The Broad Institute Genome Sequencing Center for Infectious Disease"/>
            <person name="Wu L."/>
            <person name="Ma J."/>
        </authorList>
    </citation>
    <scope>NUCLEOTIDE SEQUENCE [LARGE SCALE GENOMIC DNA]</scope>
    <source>
        <strain evidence="14">JCM 14304</strain>
    </source>
</reference>
<comment type="function">
    <text evidence="9">Catalyzes an early step in the biosynthesis of tetrapyrroles. Binds two molecules of 5-aminolevulinate per subunit, each at a distinct site, and catalyzes their condensation to form porphobilinogen.</text>
</comment>
<comment type="caution">
    <text evidence="13">The sequence shown here is derived from an EMBL/GenBank/DDBJ whole genome shotgun (WGS) entry which is preliminary data.</text>
</comment>
<keyword evidence="7 11" id="KW-0456">Lyase</keyword>
<dbReference type="EMBL" id="BAAAND010000009">
    <property type="protein sequence ID" value="GAA1604309.1"/>
    <property type="molecule type" value="Genomic_DNA"/>
</dbReference>
<dbReference type="RefSeq" id="WP_344197617.1">
    <property type="nucleotide sequence ID" value="NZ_BAAAND010000009.1"/>
</dbReference>
<comment type="catalytic activity">
    <reaction evidence="10 11">
        <text>2 5-aminolevulinate = porphobilinogen + 2 H2O + H(+)</text>
        <dbReference type="Rhea" id="RHEA:24064"/>
        <dbReference type="ChEBI" id="CHEBI:15377"/>
        <dbReference type="ChEBI" id="CHEBI:15378"/>
        <dbReference type="ChEBI" id="CHEBI:58126"/>
        <dbReference type="ChEBI" id="CHEBI:356416"/>
        <dbReference type="EC" id="4.2.1.24"/>
    </reaction>
</comment>
<evidence type="ECO:0000256" key="12">
    <source>
        <dbReference type="RuleBase" id="RU004161"/>
    </source>
</evidence>
<dbReference type="CDD" id="cd00384">
    <property type="entry name" value="ALAD_PBGS"/>
    <property type="match status" value="1"/>
</dbReference>
<evidence type="ECO:0000256" key="10">
    <source>
        <dbReference type="ARBA" id="ARBA00047651"/>
    </source>
</evidence>